<keyword evidence="2" id="KW-1185">Reference proteome</keyword>
<gene>
    <name evidence="1" type="ordered locus">Bcav_0755</name>
</gene>
<dbReference type="KEGG" id="bcv:Bcav_0755"/>
<proteinExistence type="predicted"/>
<organism evidence="1 2">
    <name type="scientific">Beutenbergia cavernae (strain ATCC BAA-8 / DSM 12333 / CCUG 43141 / JCM 11478 / NBRC 16432 / NCIMB 13614 / HKI 0122)</name>
    <dbReference type="NCBI Taxonomy" id="471853"/>
    <lineage>
        <taxon>Bacteria</taxon>
        <taxon>Bacillati</taxon>
        <taxon>Actinomycetota</taxon>
        <taxon>Actinomycetes</taxon>
        <taxon>Micrococcales</taxon>
        <taxon>Beutenbergiaceae</taxon>
        <taxon>Beutenbergia</taxon>
    </lineage>
</organism>
<dbReference type="HOGENOM" id="CLU_3040814_0_0_11"/>
<sequence>MHPGARTDREIRDHPIRGGRSTRVTGVIVDLTIERGQPLFTAAPDGHPWKVAAP</sequence>
<accession>C5BYQ8</accession>
<dbReference type="Proteomes" id="UP000007962">
    <property type="component" value="Chromosome"/>
</dbReference>
<evidence type="ECO:0000313" key="2">
    <source>
        <dbReference type="Proteomes" id="UP000007962"/>
    </source>
</evidence>
<name>C5BYQ8_BEUC1</name>
<reference evidence="1 2" key="1">
    <citation type="journal article" date="2009" name="Stand. Genomic Sci.">
        <title>Complete genome sequence of Beutenbergia cavernae type strain (HKI 0122).</title>
        <authorList>
            <person name="Land M."/>
            <person name="Pukall R."/>
            <person name="Abt B."/>
            <person name="Goker M."/>
            <person name="Rohde M."/>
            <person name="Glavina Del Rio T."/>
            <person name="Tice H."/>
            <person name="Copeland A."/>
            <person name="Cheng J.F."/>
            <person name="Lucas S."/>
            <person name="Chen F."/>
            <person name="Nolan M."/>
            <person name="Bruce D."/>
            <person name="Goodwin L."/>
            <person name="Pitluck S."/>
            <person name="Ivanova N."/>
            <person name="Mavromatis K."/>
            <person name="Ovchinnikova G."/>
            <person name="Pati A."/>
            <person name="Chen A."/>
            <person name="Palaniappan K."/>
            <person name="Hauser L."/>
            <person name="Chang Y.J."/>
            <person name="Jefferies C.C."/>
            <person name="Saunders E."/>
            <person name="Brettin T."/>
            <person name="Detter J.C."/>
            <person name="Han C."/>
            <person name="Chain P."/>
            <person name="Bristow J."/>
            <person name="Eisen J.A."/>
            <person name="Markowitz V."/>
            <person name="Hugenholtz P."/>
            <person name="Kyrpides N.C."/>
            <person name="Klenk H.P."/>
            <person name="Lapidus A."/>
        </authorList>
    </citation>
    <scope>NUCLEOTIDE SEQUENCE [LARGE SCALE GENOMIC DNA]</scope>
    <source>
        <strain evidence="2">ATCC BAA-8 / DSM 12333 / NBRC 16432</strain>
    </source>
</reference>
<dbReference type="STRING" id="471853.Bcav_0755"/>
<evidence type="ECO:0000313" key="1">
    <source>
        <dbReference type="EMBL" id="ACQ79016.1"/>
    </source>
</evidence>
<dbReference type="EMBL" id="CP001618">
    <property type="protein sequence ID" value="ACQ79016.1"/>
    <property type="molecule type" value="Genomic_DNA"/>
</dbReference>
<protein>
    <submittedName>
        <fullName evidence="1">Uncharacterized protein</fullName>
    </submittedName>
</protein>
<dbReference type="AlphaFoldDB" id="C5BYQ8"/>